<keyword evidence="5 9" id="KW-0479">Metal-binding</keyword>
<dbReference type="PANTHER" id="PTHR46300">
    <property type="entry name" value="P450, PUTATIVE (EUROFUNG)-RELATED-RELATED"/>
    <property type="match status" value="1"/>
</dbReference>
<dbReference type="InterPro" id="IPR001128">
    <property type="entry name" value="Cyt_P450"/>
</dbReference>
<accession>A0A369JGP1</accession>
<dbReference type="PRINTS" id="PR00463">
    <property type="entry name" value="EP450I"/>
</dbReference>
<name>A0A369JGP1_HYPMA</name>
<feature type="transmembrane region" description="Helical" evidence="12">
    <location>
        <begin position="54"/>
        <end position="77"/>
    </location>
</feature>
<dbReference type="Proteomes" id="UP000076154">
    <property type="component" value="Unassembled WGS sequence"/>
</dbReference>
<sequence>MIIDGRPDVPFRIATSCPSRPRRLRSESGTPSPSHPTLSLFCYAEVHPIAMVEYIFSTIPTSFAVGIVVLLIVVLVVRSSRLPLPPGPRGLPIIGNFFDLPERGDPLPWIAHKNAYGPISSVRVFGQPIILLNNLQANIDLLDKRSSIYSGRPIFPFAGGMVGWDQQMILAQYGTHFQTMRKLLKSYLGSPAAVSTFRSIQELETRYFLARVLDDPANLNSHIRLTAGAISLRISHGYTIETERPDPLVSLVETAAKDFYVATIPGAWIVDLFPSLRYLPDWLPGTRFKQVAALFRGHNLEQTDNPYNFVKRQMLSGNELPSFTSEMIRNYPDEQTQYAVKFAATAIYGGGSDPAVAALTTFMLLMILHPDVQHRAQSELDDVVGTRRLPSFDDRPRLPYIEAILKEVLRWHTTGRIGIPHRCTQDDIYNGFLIPKDSIILPHMWNITRDPNLYSDPSKFRPERFLHEEGREPELDPYTYMFGFGRRACPGRDFANANMFIAIAMTLSVFEIGKKKDENGTEIEPRCEFAGGTVSHPLPFEYSIKPRSSDAEALIRSVSEEGPRRPSDGSHL</sequence>
<keyword evidence="7 9" id="KW-0408">Iron</keyword>
<dbReference type="InParanoid" id="A0A369JGP1"/>
<proteinExistence type="inferred from homology"/>
<evidence type="ECO:0000256" key="10">
    <source>
        <dbReference type="RuleBase" id="RU000461"/>
    </source>
</evidence>
<reference evidence="13" key="1">
    <citation type="submission" date="2018-04" db="EMBL/GenBank/DDBJ databases">
        <title>Whole genome sequencing of Hypsizygus marmoreus.</title>
        <authorList>
            <person name="Choi I.-G."/>
            <person name="Min B."/>
            <person name="Kim J.-G."/>
            <person name="Kim S."/>
            <person name="Oh Y.-L."/>
            <person name="Kong W.-S."/>
            <person name="Park H."/>
            <person name="Jeong J."/>
            <person name="Song E.-S."/>
        </authorList>
    </citation>
    <scope>NUCLEOTIDE SEQUENCE [LARGE SCALE GENOMIC DNA]</scope>
    <source>
        <strain evidence="13">51987-8</strain>
    </source>
</reference>
<feature type="region of interest" description="Disordered" evidence="11">
    <location>
        <begin position="552"/>
        <end position="572"/>
    </location>
</feature>
<evidence type="ECO:0000256" key="2">
    <source>
        <dbReference type="ARBA" id="ARBA00005179"/>
    </source>
</evidence>
<dbReference type="SUPFAM" id="SSF48264">
    <property type="entry name" value="Cytochrome P450"/>
    <property type="match status" value="1"/>
</dbReference>
<feature type="compositionally biased region" description="Basic and acidic residues" evidence="11">
    <location>
        <begin position="558"/>
        <end position="572"/>
    </location>
</feature>
<comment type="pathway">
    <text evidence="2">Secondary metabolite biosynthesis.</text>
</comment>
<dbReference type="EMBL" id="LUEZ02000055">
    <property type="protein sequence ID" value="RDB21351.1"/>
    <property type="molecule type" value="Genomic_DNA"/>
</dbReference>
<gene>
    <name evidence="13" type="ORF">Hypma_011900</name>
</gene>
<evidence type="ECO:0000256" key="8">
    <source>
        <dbReference type="ARBA" id="ARBA00023033"/>
    </source>
</evidence>
<evidence type="ECO:0000256" key="11">
    <source>
        <dbReference type="SAM" id="MobiDB-lite"/>
    </source>
</evidence>
<dbReference type="InterPro" id="IPR017972">
    <property type="entry name" value="Cyt_P450_CS"/>
</dbReference>
<dbReference type="Pfam" id="PF00067">
    <property type="entry name" value="p450"/>
    <property type="match status" value="1"/>
</dbReference>
<feature type="binding site" description="axial binding residue" evidence="9">
    <location>
        <position position="489"/>
    </location>
    <ligand>
        <name>heme</name>
        <dbReference type="ChEBI" id="CHEBI:30413"/>
    </ligand>
    <ligandPart>
        <name>Fe</name>
        <dbReference type="ChEBI" id="CHEBI:18248"/>
    </ligandPart>
</feature>
<keyword evidence="12" id="KW-1133">Transmembrane helix</keyword>
<dbReference type="CDD" id="cd11065">
    <property type="entry name" value="CYP64-like"/>
    <property type="match status" value="1"/>
</dbReference>
<dbReference type="InterPro" id="IPR050364">
    <property type="entry name" value="Cytochrome_P450_fung"/>
</dbReference>
<keyword evidence="4 9" id="KW-0349">Heme</keyword>
<dbReference type="GO" id="GO:0016705">
    <property type="term" value="F:oxidoreductase activity, acting on paired donors, with incorporation or reduction of molecular oxygen"/>
    <property type="evidence" value="ECO:0007669"/>
    <property type="project" value="InterPro"/>
</dbReference>
<keyword evidence="8 10" id="KW-0503">Monooxygenase</keyword>
<keyword evidence="6 10" id="KW-0560">Oxidoreductase</keyword>
<evidence type="ECO:0000256" key="3">
    <source>
        <dbReference type="ARBA" id="ARBA00010617"/>
    </source>
</evidence>
<evidence type="ECO:0000256" key="1">
    <source>
        <dbReference type="ARBA" id="ARBA00001971"/>
    </source>
</evidence>
<evidence type="ECO:0000313" key="13">
    <source>
        <dbReference type="EMBL" id="RDB21351.1"/>
    </source>
</evidence>
<evidence type="ECO:0000256" key="5">
    <source>
        <dbReference type="ARBA" id="ARBA00022723"/>
    </source>
</evidence>
<evidence type="ECO:0000313" key="14">
    <source>
        <dbReference type="Proteomes" id="UP000076154"/>
    </source>
</evidence>
<dbReference type="InterPro" id="IPR036396">
    <property type="entry name" value="Cyt_P450_sf"/>
</dbReference>
<evidence type="ECO:0000256" key="4">
    <source>
        <dbReference type="ARBA" id="ARBA00022617"/>
    </source>
</evidence>
<dbReference type="PROSITE" id="PS00086">
    <property type="entry name" value="CYTOCHROME_P450"/>
    <property type="match status" value="1"/>
</dbReference>
<organism evidence="13 14">
    <name type="scientific">Hypsizygus marmoreus</name>
    <name type="common">White beech mushroom</name>
    <name type="synonym">Agaricus marmoreus</name>
    <dbReference type="NCBI Taxonomy" id="39966"/>
    <lineage>
        <taxon>Eukaryota</taxon>
        <taxon>Fungi</taxon>
        <taxon>Dikarya</taxon>
        <taxon>Basidiomycota</taxon>
        <taxon>Agaricomycotina</taxon>
        <taxon>Agaricomycetes</taxon>
        <taxon>Agaricomycetidae</taxon>
        <taxon>Agaricales</taxon>
        <taxon>Tricholomatineae</taxon>
        <taxon>Lyophyllaceae</taxon>
        <taxon>Hypsizygus</taxon>
    </lineage>
</organism>
<dbReference type="GO" id="GO:0005506">
    <property type="term" value="F:iron ion binding"/>
    <property type="evidence" value="ECO:0007669"/>
    <property type="project" value="InterPro"/>
</dbReference>
<evidence type="ECO:0008006" key="15">
    <source>
        <dbReference type="Google" id="ProtNLM"/>
    </source>
</evidence>
<comment type="cofactor">
    <cofactor evidence="1 9">
        <name>heme</name>
        <dbReference type="ChEBI" id="CHEBI:30413"/>
    </cofactor>
</comment>
<keyword evidence="12" id="KW-0812">Transmembrane</keyword>
<dbReference type="GO" id="GO:0004497">
    <property type="term" value="F:monooxygenase activity"/>
    <property type="evidence" value="ECO:0007669"/>
    <property type="project" value="UniProtKB-KW"/>
</dbReference>
<comment type="similarity">
    <text evidence="3 10">Belongs to the cytochrome P450 family.</text>
</comment>
<evidence type="ECO:0000256" key="6">
    <source>
        <dbReference type="ARBA" id="ARBA00023002"/>
    </source>
</evidence>
<comment type="caution">
    <text evidence="13">The sequence shown here is derived from an EMBL/GenBank/DDBJ whole genome shotgun (WGS) entry which is preliminary data.</text>
</comment>
<keyword evidence="14" id="KW-1185">Reference proteome</keyword>
<dbReference type="OrthoDB" id="2789670at2759"/>
<dbReference type="STRING" id="39966.A0A369JGP1"/>
<dbReference type="GO" id="GO:0020037">
    <property type="term" value="F:heme binding"/>
    <property type="evidence" value="ECO:0007669"/>
    <property type="project" value="InterPro"/>
</dbReference>
<protein>
    <recommendedName>
        <fullName evidence="15">O-methylsterigmatocystin oxidoreductase</fullName>
    </recommendedName>
</protein>
<evidence type="ECO:0000256" key="9">
    <source>
        <dbReference type="PIRSR" id="PIRSR602401-1"/>
    </source>
</evidence>
<evidence type="ECO:0000256" key="7">
    <source>
        <dbReference type="ARBA" id="ARBA00023004"/>
    </source>
</evidence>
<dbReference type="Gene3D" id="1.10.630.10">
    <property type="entry name" value="Cytochrome P450"/>
    <property type="match status" value="1"/>
</dbReference>
<dbReference type="InterPro" id="IPR002401">
    <property type="entry name" value="Cyt_P450_E_grp-I"/>
</dbReference>
<keyword evidence="12" id="KW-0472">Membrane</keyword>
<evidence type="ECO:0000256" key="12">
    <source>
        <dbReference type="SAM" id="Phobius"/>
    </source>
</evidence>
<dbReference type="AlphaFoldDB" id="A0A369JGP1"/>
<dbReference type="PANTHER" id="PTHR46300:SF7">
    <property type="entry name" value="P450, PUTATIVE (EUROFUNG)-RELATED"/>
    <property type="match status" value="1"/>
</dbReference>